<dbReference type="RefSeq" id="WP_146503904.1">
    <property type="nucleotide sequence ID" value="NZ_SJPG01000001.1"/>
</dbReference>
<feature type="domain" description="Malonyl-CoA:ACP transacylase (MAT)" evidence="4">
    <location>
        <begin position="7"/>
        <end position="300"/>
    </location>
</feature>
<dbReference type="InterPro" id="IPR016035">
    <property type="entry name" value="Acyl_Trfase/lysoPLipase"/>
</dbReference>
<evidence type="ECO:0000256" key="3">
    <source>
        <dbReference type="PIRSR" id="PIRSR000446-1"/>
    </source>
</evidence>
<dbReference type="InterPro" id="IPR014043">
    <property type="entry name" value="Acyl_transferase_dom"/>
</dbReference>
<dbReference type="Gene3D" id="3.40.366.10">
    <property type="entry name" value="Malonyl-Coenzyme A Acyl Carrier Protein, domain 2"/>
    <property type="match status" value="1"/>
</dbReference>
<evidence type="ECO:0000259" key="4">
    <source>
        <dbReference type="SMART" id="SM00827"/>
    </source>
</evidence>
<comment type="similarity">
    <text evidence="2">Belongs to the fabD family.</text>
</comment>
<feature type="active site" evidence="3">
    <location>
        <position position="95"/>
    </location>
</feature>
<dbReference type="PANTHER" id="PTHR47170">
    <property type="entry name" value="MALONYL-COA ACP TRANSACYLASE, ACP-BINDING"/>
    <property type="match status" value="1"/>
</dbReference>
<dbReference type="Gene3D" id="3.30.70.250">
    <property type="entry name" value="Malonyl-CoA ACP transacylase, ACP-binding"/>
    <property type="match status" value="1"/>
</dbReference>
<reference evidence="5 6" key="1">
    <citation type="submission" date="2019-02" db="EMBL/GenBank/DDBJ databases">
        <title>Deep-cultivation of Planctomycetes and their phenomic and genomic characterization uncovers novel biology.</title>
        <authorList>
            <person name="Wiegand S."/>
            <person name="Jogler M."/>
            <person name="Boedeker C."/>
            <person name="Pinto D."/>
            <person name="Vollmers J."/>
            <person name="Rivas-Marin E."/>
            <person name="Kohn T."/>
            <person name="Peeters S.H."/>
            <person name="Heuer A."/>
            <person name="Rast P."/>
            <person name="Oberbeckmann S."/>
            <person name="Bunk B."/>
            <person name="Jeske O."/>
            <person name="Meyerdierks A."/>
            <person name="Storesund J.E."/>
            <person name="Kallscheuer N."/>
            <person name="Luecker S."/>
            <person name="Lage O.M."/>
            <person name="Pohl T."/>
            <person name="Merkel B.J."/>
            <person name="Hornburger P."/>
            <person name="Mueller R.-W."/>
            <person name="Bruemmer F."/>
            <person name="Labrenz M."/>
            <person name="Spormann A.M."/>
            <person name="Op Den Camp H."/>
            <person name="Overmann J."/>
            <person name="Amann R."/>
            <person name="Jetten M.S.M."/>
            <person name="Mascher T."/>
            <person name="Medema M.H."/>
            <person name="Devos D.P."/>
            <person name="Kaster A.-K."/>
            <person name="Ovreas L."/>
            <person name="Rohde M."/>
            <person name="Galperin M.Y."/>
            <person name="Jogler C."/>
        </authorList>
    </citation>
    <scope>NUCLEOTIDE SEQUENCE [LARGE SCALE GENOMIC DNA]</scope>
    <source>
        <strain evidence="5 6">Pan54</strain>
    </source>
</reference>
<evidence type="ECO:0000313" key="5">
    <source>
        <dbReference type="EMBL" id="TWT61995.1"/>
    </source>
</evidence>
<dbReference type="Pfam" id="PF00698">
    <property type="entry name" value="Acyl_transf_1"/>
    <property type="match status" value="1"/>
</dbReference>
<sequence length="305" mass="32478">MPKTAFLFPGQGAQQIGMGVKVAEKYPAARQLFDQAAEILGFDLLKLCAEGPEERINATEISQPALYVSSLASLEVVKDQSPEAFDQVEVAAGLSLGEYTALAFAGAMSFEDGLRVVRVRGQAMQAAADATPSGMVSLLLLDEEKVQQVCDKASDAGLIQIANYLCPGNIVVSGDQAACDKVVGLAEEAGGRAIPLKVAGAFHTPIMQSATEKLAAVLESVEIHAPRIPVVSNVDAKTHSDASEIRDILVKQVVHPVLWEKSMNALLEMGVEQFYEIGPGKVLKGLMKRIARKASVENYNDESIA</sequence>
<keyword evidence="2 5" id="KW-0012">Acyltransferase</keyword>
<dbReference type="InterPro" id="IPR052760">
    <property type="entry name" value="Mitochondrial_malonyltrans"/>
</dbReference>
<dbReference type="PANTHER" id="PTHR47170:SF2">
    <property type="entry name" value="MALONYL-COA:ACP TRANSACYLASE (MAT) DOMAIN-CONTAINING PROTEIN"/>
    <property type="match status" value="1"/>
</dbReference>
<accession>A0A5C5XIM8</accession>
<comment type="caution">
    <text evidence="5">The sequence shown here is derived from an EMBL/GenBank/DDBJ whole genome shotgun (WGS) entry which is preliminary data.</text>
</comment>
<protein>
    <recommendedName>
        <fullName evidence="1 2">Malonyl CoA-acyl carrier protein transacylase</fullName>
        <ecNumber evidence="2">2.3.1.39</ecNumber>
    </recommendedName>
</protein>
<dbReference type="SUPFAM" id="SSF52151">
    <property type="entry name" value="FabD/lysophospholipase-like"/>
    <property type="match status" value="1"/>
</dbReference>
<dbReference type="NCBIfam" id="TIGR00128">
    <property type="entry name" value="fabD"/>
    <property type="match status" value="1"/>
</dbReference>
<feature type="active site" evidence="3">
    <location>
        <position position="203"/>
    </location>
</feature>
<dbReference type="InterPro" id="IPR024925">
    <property type="entry name" value="Malonyl_CoA-ACP_transAc"/>
</dbReference>
<dbReference type="OrthoDB" id="9805460at2"/>
<proteinExistence type="inferred from homology"/>
<keyword evidence="2 5" id="KW-0808">Transferase</keyword>
<dbReference type="AlphaFoldDB" id="A0A5C5XIM8"/>
<keyword evidence="6" id="KW-1185">Reference proteome</keyword>
<gene>
    <name evidence="5" type="primary">fabD</name>
    <name evidence="5" type="ORF">Pan54_27340</name>
</gene>
<dbReference type="EC" id="2.3.1.39" evidence="2"/>
<dbReference type="InterPro" id="IPR016036">
    <property type="entry name" value="Malonyl_transacylase_ACP-bd"/>
</dbReference>
<dbReference type="SMART" id="SM00827">
    <property type="entry name" value="PKS_AT"/>
    <property type="match status" value="1"/>
</dbReference>
<evidence type="ECO:0000256" key="1">
    <source>
        <dbReference type="ARBA" id="ARBA00018953"/>
    </source>
</evidence>
<dbReference type="PIRSF" id="PIRSF000446">
    <property type="entry name" value="Mct"/>
    <property type="match status" value="1"/>
</dbReference>
<organism evidence="5 6">
    <name type="scientific">Rubinisphaera italica</name>
    <dbReference type="NCBI Taxonomy" id="2527969"/>
    <lineage>
        <taxon>Bacteria</taxon>
        <taxon>Pseudomonadati</taxon>
        <taxon>Planctomycetota</taxon>
        <taxon>Planctomycetia</taxon>
        <taxon>Planctomycetales</taxon>
        <taxon>Planctomycetaceae</taxon>
        <taxon>Rubinisphaera</taxon>
    </lineage>
</organism>
<evidence type="ECO:0000313" key="6">
    <source>
        <dbReference type="Proteomes" id="UP000316095"/>
    </source>
</evidence>
<dbReference type="InterPro" id="IPR001227">
    <property type="entry name" value="Ac_transferase_dom_sf"/>
</dbReference>
<dbReference type="InterPro" id="IPR004410">
    <property type="entry name" value="Malonyl_CoA-ACP_transAc_FabD"/>
</dbReference>
<dbReference type="Proteomes" id="UP000316095">
    <property type="component" value="Unassembled WGS sequence"/>
</dbReference>
<comment type="catalytic activity">
    <reaction evidence="2">
        <text>holo-[ACP] + malonyl-CoA = malonyl-[ACP] + CoA</text>
        <dbReference type="Rhea" id="RHEA:41792"/>
        <dbReference type="Rhea" id="RHEA-COMP:9623"/>
        <dbReference type="Rhea" id="RHEA-COMP:9685"/>
        <dbReference type="ChEBI" id="CHEBI:57287"/>
        <dbReference type="ChEBI" id="CHEBI:57384"/>
        <dbReference type="ChEBI" id="CHEBI:64479"/>
        <dbReference type="ChEBI" id="CHEBI:78449"/>
        <dbReference type="EC" id="2.3.1.39"/>
    </reaction>
</comment>
<dbReference type="EMBL" id="SJPG01000001">
    <property type="protein sequence ID" value="TWT61995.1"/>
    <property type="molecule type" value="Genomic_DNA"/>
</dbReference>
<name>A0A5C5XIM8_9PLAN</name>
<evidence type="ECO:0000256" key="2">
    <source>
        <dbReference type="PIRNR" id="PIRNR000446"/>
    </source>
</evidence>
<dbReference type="GO" id="GO:0004314">
    <property type="term" value="F:[acyl-carrier-protein] S-malonyltransferase activity"/>
    <property type="evidence" value="ECO:0007669"/>
    <property type="project" value="UniProtKB-EC"/>
</dbReference>
<dbReference type="SUPFAM" id="SSF55048">
    <property type="entry name" value="Probable ACP-binding domain of malonyl-CoA ACP transacylase"/>
    <property type="match status" value="1"/>
</dbReference>